<dbReference type="SUPFAM" id="SSF53448">
    <property type="entry name" value="Nucleotide-diphospho-sugar transferases"/>
    <property type="match status" value="1"/>
</dbReference>
<reference evidence="1" key="1">
    <citation type="submission" date="2018-05" db="EMBL/GenBank/DDBJ databases">
        <authorList>
            <person name="Lanie J.A."/>
            <person name="Ng W.-L."/>
            <person name="Kazmierczak K.M."/>
            <person name="Andrzejewski T.M."/>
            <person name="Davidsen T.M."/>
            <person name="Wayne K.J."/>
            <person name="Tettelin H."/>
            <person name="Glass J.I."/>
            <person name="Rusch D."/>
            <person name="Podicherti R."/>
            <person name="Tsui H.-C.T."/>
            <person name="Winkler M.E."/>
        </authorList>
    </citation>
    <scope>NUCLEOTIDE SEQUENCE</scope>
</reference>
<name>A0A381ZS07_9ZZZZ</name>
<protein>
    <recommendedName>
        <fullName evidence="2">Nucleotide-diphospho-sugar transferase domain-containing protein</fullName>
    </recommendedName>
</protein>
<evidence type="ECO:0008006" key="2">
    <source>
        <dbReference type="Google" id="ProtNLM"/>
    </source>
</evidence>
<dbReference type="AlphaFoldDB" id="A0A381ZS07"/>
<dbReference type="EMBL" id="UINC01022282">
    <property type="protein sequence ID" value="SVA91577.1"/>
    <property type="molecule type" value="Genomic_DNA"/>
</dbReference>
<evidence type="ECO:0000313" key="1">
    <source>
        <dbReference type="EMBL" id="SVA91577.1"/>
    </source>
</evidence>
<organism evidence="1">
    <name type="scientific">marine metagenome</name>
    <dbReference type="NCBI Taxonomy" id="408172"/>
    <lineage>
        <taxon>unclassified sequences</taxon>
        <taxon>metagenomes</taxon>
        <taxon>ecological metagenomes</taxon>
    </lineage>
</organism>
<proteinExistence type="predicted"/>
<sequence length="292" mass="34869">MNEFKLPKLEGNKPVGPDIIYFSCDPKYWHEYGFYLAKSTIHFNPDIFLHIHILYNNKIEPITKINGYKITYSYECVDDNFVNSLILTHDKGLLSQGYKILETINEKVIKRKIYFASARFIRMKELFKDKQHVLQLDADGLCRKNFSIDEFRETTKLPSAMRKPKDPDTLIASAITPGTGIESAKFKKELANKMTEIFTKPIYWFIDQTVLREVFSKIKFESIPYKWNAWGFKDFDIFSTAKGRKKNNWRYLDRKVNWLTINEQKEYIRNTSEERKQRFLRKKQKKLLWLKK</sequence>
<dbReference type="InterPro" id="IPR029044">
    <property type="entry name" value="Nucleotide-diphossugar_trans"/>
</dbReference>
<gene>
    <name evidence="1" type="ORF">METZ01_LOCUS144431</name>
</gene>
<accession>A0A381ZS07</accession>